<dbReference type="SUPFAM" id="SSF53187">
    <property type="entry name" value="Zn-dependent exopeptidases"/>
    <property type="match status" value="1"/>
</dbReference>
<proteinExistence type="predicted"/>
<evidence type="ECO:0000259" key="2">
    <source>
        <dbReference type="Pfam" id="PF07687"/>
    </source>
</evidence>
<keyword evidence="1" id="KW-0378">Hydrolase</keyword>
<dbReference type="InterPro" id="IPR011650">
    <property type="entry name" value="Peptidase_M20_dimer"/>
</dbReference>
<dbReference type="Pfam" id="PF01546">
    <property type="entry name" value="Peptidase_M20"/>
    <property type="match status" value="1"/>
</dbReference>
<dbReference type="PIRSF" id="PIRSF016599">
    <property type="entry name" value="Xaa-His_dipept"/>
    <property type="match status" value="1"/>
</dbReference>
<reference evidence="3" key="1">
    <citation type="submission" date="2019-02" db="EMBL/GenBank/DDBJ databases">
        <authorList>
            <person name="Li S.-H."/>
        </authorList>
    </citation>
    <scope>NUCLEOTIDE SEQUENCE</scope>
    <source>
        <strain evidence="3">IMCC8485</strain>
    </source>
</reference>
<name>A0ABT3SY32_9GAMM</name>
<evidence type="ECO:0000313" key="3">
    <source>
        <dbReference type="EMBL" id="MCX2974174.1"/>
    </source>
</evidence>
<evidence type="ECO:0000313" key="4">
    <source>
        <dbReference type="Proteomes" id="UP001143307"/>
    </source>
</evidence>
<dbReference type="Pfam" id="PF07687">
    <property type="entry name" value="M20_dimer"/>
    <property type="match status" value="1"/>
</dbReference>
<accession>A0ABT3SY32</accession>
<keyword evidence="4" id="KW-1185">Reference proteome</keyword>
<dbReference type="NCBIfam" id="TIGR01893">
    <property type="entry name" value="aa-his-dipept"/>
    <property type="match status" value="1"/>
</dbReference>
<dbReference type="PRINTS" id="PR00934">
    <property type="entry name" value="XHISDIPTASE"/>
</dbReference>
<dbReference type="Gene3D" id="3.40.630.10">
    <property type="entry name" value="Zn peptidases"/>
    <property type="match status" value="2"/>
</dbReference>
<dbReference type="Proteomes" id="UP001143307">
    <property type="component" value="Unassembled WGS sequence"/>
</dbReference>
<protein>
    <submittedName>
        <fullName evidence="3">Aminoacyl-histidine dipeptidase</fullName>
    </submittedName>
</protein>
<dbReference type="InterPro" id="IPR001160">
    <property type="entry name" value="Peptidase_M20C"/>
</dbReference>
<comment type="caution">
    <text evidence="3">The sequence shown here is derived from an EMBL/GenBank/DDBJ whole genome shotgun (WGS) entry which is preliminary data.</text>
</comment>
<dbReference type="PANTHER" id="PTHR43501">
    <property type="entry name" value="CYTOSOL NON-SPECIFIC DIPEPTIDASE"/>
    <property type="match status" value="1"/>
</dbReference>
<sequence>MKPANYPQQPSHLWEHFYQFTQIPRPSKQETAVRQYLLDLADKSGHRCQMDTEGNLVIYVPGSSGKEASPTVIIQNHLDMVTVKTTDREHNFETDPLTLQVCDGWLGADRTTLGADNGVGCAAAIALMTDPEVVHPPLELLFTVDEETGLGGALNLDASMLTGTLMLNLDTEDWHELYIGCAGGAGWQFSRSFSQEQVAREAECWQLTIRGLAGGHSGIQIHEQLGSAIKLLGEGLRGAPGLQLASIDVGVAHNVIPREGTATFVCDAGAGAALKQQLEALRERAVGYLPAADSELEMELVATRVDASLDEVDSMRLLDLIAAFPHGAQAYNLEQPADLVDISINLAILRLEQGELYLESSYRFFNEDQSLPLQHSVLALARAFDLEVTPDVGYPGWQPDFTSPLLEQGCVLHEKMFGHRPAVKAIHAGLECGILKSKKPDVDILSFGPTIRGAHSPTERLQIDTVEPFWQFLKQLLAEI</sequence>
<evidence type="ECO:0000256" key="1">
    <source>
        <dbReference type="ARBA" id="ARBA00022801"/>
    </source>
</evidence>
<dbReference type="EMBL" id="SHNP01000003">
    <property type="protein sequence ID" value="MCX2974174.1"/>
    <property type="molecule type" value="Genomic_DNA"/>
</dbReference>
<organism evidence="3 4">
    <name type="scientific">Candidatus Seongchinamella marina</name>
    <dbReference type="NCBI Taxonomy" id="2518990"/>
    <lineage>
        <taxon>Bacteria</taxon>
        <taxon>Pseudomonadati</taxon>
        <taxon>Pseudomonadota</taxon>
        <taxon>Gammaproteobacteria</taxon>
        <taxon>Cellvibrionales</taxon>
        <taxon>Halieaceae</taxon>
        <taxon>Seongchinamella</taxon>
    </lineage>
</organism>
<dbReference type="RefSeq" id="WP_279252973.1">
    <property type="nucleotide sequence ID" value="NZ_SHNP01000003.1"/>
</dbReference>
<dbReference type="PANTHER" id="PTHR43501:SF1">
    <property type="entry name" value="CYTOSOL NON-SPECIFIC DIPEPTIDASE"/>
    <property type="match status" value="1"/>
</dbReference>
<feature type="domain" description="Peptidase M20 dimerisation" evidence="2">
    <location>
        <begin position="209"/>
        <end position="285"/>
    </location>
</feature>
<dbReference type="InterPro" id="IPR002933">
    <property type="entry name" value="Peptidase_M20"/>
</dbReference>
<gene>
    <name evidence="3" type="ORF">EYC87_11330</name>
</gene>